<organism evidence="2 3">
    <name type="scientific">Flavobacterium pygoscelis</name>
    <dbReference type="NCBI Taxonomy" id="2893176"/>
    <lineage>
        <taxon>Bacteria</taxon>
        <taxon>Pseudomonadati</taxon>
        <taxon>Bacteroidota</taxon>
        <taxon>Flavobacteriia</taxon>
        <taxon>Flavobacteriales</taxon>
        <taxon>Flavobacteriaceae</taxon>
        <taxon>Flavobacterium</taxon>
    </lineage>
</organism>
<comment type="caution">
    <text evidence="2">The sequence shown here is derived from an EMBL/GenBank/DDBJ whole genome shotgun (WGS) entry which is preliminary data.</text>
</comment>
<accession>A0A9X2BLX3</accession>
<gene>
    <name evidence="2" type="ORF">MW871_00745</name>
</gene>
<feature type="transmembrane region" description="Helical" evidence="1">
    <location>
        <begin position="59"/>
        <end position="78"/>
    </location>
</feature>
<keyword evidence="1" id="KW-1133">Transmembrane helix</keyword>
<feature type="transmembrane region" description="Helical" evidence="1">
    <location>
        <begin position="12"/>
        <end position="31"/>
    </location>
</feature>
<dbReference type="EMBL" id="JALNUB010000001">
    <property type="protein sequence ID" value="MCK8140410.1"/>
    <property type="molecule type" value="Genomic_DNA"/>
</dbReference>
<proteinExistence type="predicted"/>
<name>A0A9X2BLX3_9FLAO</name>
<keyword evidence="3" id="KW-1185">Reference proteome</keyword>
<keyword evidence="1" id="KW-0472">Membrane</keyword>
<sequence>MKFSETLQKILPFGYLFLVILGILKESIYYYQVGINILKYSNIMDILISPIADLTSTPLILSVFIVYLIILYIINLLLTKNFNKDWLKKRINLKKPISEITEEEVKTFCSKLIIGILAVGLLSFFLGIGLGSGVKVAKKISKNTLNYDYKMKFGDDEISDIFLIGSNSSYYFYVEKGSRNVKISPVLAIKSIEIIKNKRLNK</sequence>
<keyword evidence="1" id="KW-0812">Transmembrane</keyword>
<protein>
    <submittedName>
        <fullName evidence="2">Uncharacterized protein</fullName>
    </submittedName>
</protein>
<feature type="transmembrane region" description="Helical" evidence="1">
    <location>
        <begin position="112"/>
        <end position="134"/>
    </location>
</feature>
<reference evidence="2" key="1">
    <citation type="submission" date="2022-04" db="EMBL/GenBank/DDBJ databases">
        <title>Flavobacterium pygoscelis sp. nov. isolated from Chinstrap chick (Pygoscelis antarcticus).</title>
        <authorList>
            <person name="Irgang R."/>
            <person name="Poblete-Morales M."/>
            <person name="Avendano-Herrera R."/>
        </authorList>
    </citation>
    <scope>NUCLEOTIDE SEQUENCE</scope>
    <source>
        <strain evidence="2">I-SCBP12n</strain>
    </source>
</reference>
<evidence type="ECO:0000313" key="3">
    <source>
        <dbReference type="Proteomes" id="UP001139260"/>
    </source>
</evidence>
<dbReference type="AlphaFoldDB" id="A0A9X2BLX3"/>
<evidence type="ECO:0000313" key="2">
    <source>
        <dbReference type="EMBL" id="MCK8140410.1"/>
    </source>
</evidence>
<evidence type="ECO:0000256" key="1">
    <source>
        <dbReference type="SAM" id="Phobius"/>
    </source>
</evidence>
<dbReference type="Proteomes" id="UP001139260">
    <property type="component" value="Unassembled WGS sequence"/>
</dbReference>
<dbReference type="RefSeq" id="WP_248427233.1">
    <property type="nucleotide sequence ID" value="NZ_JALNUB010000001.1"/>
</dbReference>